<name>A0A1E5SJW6_9FLAO</name>
<dbReference type="STRING" id="1849968.A8C32_05910"/>
<dbReference type="Proteomes" id="UP000095713">
    <property type="component" value="Unassembled WGS sequence"/>
</dbReference>
<gene>
    <name evidence="2" type="ORF">A8C32_05910</name>
</gene>
<evidence type="ECO:0000256" key="1">
    <source>
        <dbReference type="ARBA" id="ARBA00022729"/>
    </source>
</evidence>
<evidence type="ECO:0000313" key="3">
    <source>
        <dbReference type="Proteomes" id="UP000095713"/>
    </source>
</evidence>
<organism evidence="2 3">
    <name type="scientific">Flavivirga aquatica</name>
    <dbReference type="NCBI Taxonomy" id="1849968"/>
    <lineage>
        <taxon>Bacteria</taxon>
        <taxon>Pseudomonadati</taxon>
        <taxon>Bacteroidota</taxon>
        <taxon>Flavobacteriia</taxon>
        <taxon>Flavobacteriales</taxon>
        <taxon>Flavobacteriaceae</taxon>
        <taxon>Flavivirga</taxon>
    </lineage>
</organism>
<dbReference type="Pfam" id="PF00756">
    <property type="entry name" value="Esterase"/>
    <property type="match status" value="1"/>
</dbReference>
<dbReference type="Gene3D" id="3.40.50.1820">
    <property type="entry name" value="alpha/beta hydrolase"/>
    <property type="match status" value="1"/>
</dbReference>
<protein>
    <recommendedName>
        <fullName evidence="4">Phospholipase</fullName>
    </recommendedName>
</protein>
<keyword evidence="3" id="KW-1185">Reference proteome</keyword>
<dbReference type="EMBL" id="MDJD01000054">
    <property type="protein sequence ID" value="OEJ99408.1"/>
    <property type="molecule type" value="Genomic_DNA"/>
</dbReference>
<sequence length="247" mass="27859">MTSIKRHREGAKHVLEVAKLFEARVYVNAQNDTLNYRLLKPLNYDPKKTYPLVVCLSGTGGRGTDNIKQISSCWPSQILTKSKNRKDYPCFVFVPQCPLNSSWGVSSSHRLNTLTDIEFLVFDAIKSIEKEFFIDPTRRYVTGQSMGGFGTWHYIQQYPKMFAAAIPICGGGNPKLAHKIVDVPVWAFHGEIDTAVSVNFSRDMIASIKRAGGAPLYTELKNVAHICWPLAYDTPNLLDWLFAQKNE</sequence>
<reference evidence="2 3" key="1">
    <citation type="submission" date="2016-05" db="EMBL/GenBank/DDBJ databases">
        <title>Draft Genome Sequence of Algibacter sp. Strain SK-16 Isolated from the Surface Water of Aburatsubo Inlet.</title>
        <authorList>
            <person name="Wong S.-K."/>
            <person name="Yoshizawa S."/>
            <person name="Nakajima Y."/>
            <person name="Ogura Y."/>
            <person name="Tetsuya H."/>
            <person name="Hamasaki K."/>
        </authorList>
    </citation>
    <scope>NUCLEOTIDE SEQUENCE [LARGE SCALE GENOMIC DNA]</scope>
    <source>
        <strain evidence="2 3">SK-16</strain>
    </source>
</reference>
<dbReference type="PANTHER" id="PTHR43037">
    <property type="entry name" value="UNNAMED PRODUCT-RELATED"/>
    <property type="match status" value="1"/>
</dbReference>
<dbReference type="PANTHER" id="PTHR43037:SF1">
    <property type="entry name" value="BLL1128 PROTEIN"/>
    <property type="match status" value="1"/>
</dbReference>
<dbReference type="AlphaFoldDB" id="A0A1E5SJW6"/>
<dbReference type="InterPro" id="IPR029058">
    <property type="entry name" value="AB_hydrolase_fold"/>
</dbReference>
<comment type="caution">
    <text evidence="2">The sequence shown here is derived from an EMBL/GenBank/DDBJ whole genome shotgun (WGS) entry which is preliminary data.</text>
</comment>
<proteinExistence type="predicted"/>
<dbReference type="SUPFAM" id="SSF53474">
    <property type="entry name" value="alpha/beta-Hydrolases"/>
    <property type="match status" value="1"/>
</dbReference>
<accession>A0A1E5SJW6</accession>
<evidence type="ECO:0008006" key="4">
    <source>
        <dbReference type="Google" id="ProtNLM"/>
    </source>
</evidence>
<dbReference type="InterPro" id="IPR050955">
    <property type="entry name" value="Plant_Biomass_Hydrol_Est"/>
</dbReference>
<evidence type="ECO:0000313" key="2">
    <source>
        <dbReference type="EMBL" id="OEJ99408.1"/>
    </source>
</evidence>
<dbReference type="InterPro" id="IPR000801">
    <property type="entry name" value="Esterase-like"/>
</dbReference>
<keyword evidence="1" id="KW-0732">Signal</keyword>